<comment type="caution">
    <text evidence="1">The sequence shown here is derived from an EMBL/GenBank/DDBJ whole genome shotgun (WGS) entry which is preliminary data.</text>
</comment>
<reference evidence="1" key="1">
    <citation type="journal article" date="2014" name="Front. Microbiol.">
        <title>High frequency of phylogenetically diverse reductive dehalogenase-homologous genes in deep subseafloor sedimentary metagenomes.</title>
        <authorList>
            <person name="Kawai M."/>
            <person name="Futagami T."/>
            <person name="Toyoda A."/>
            <person name="Takaki Y."/>
            <person name="Nishi S."/>
            <person name="Hori S."/>
            <person name="Arai W."/>
            <person name="Tsubouchi T."/>
            <person name="Morono Y."/>
            <person name="Uchiyama I."/>
            <person name="Ito T."/>
            <person name="Fujiyama A."/>
            <person name="Inagaki F."/>
            <person name="Takami H."/>
        </authorList>
    </citation>
    <scope>NUCLEOTIDE SEQUENCE</scope>
    <source>
        <strain evidence="1">Expedition CK06-06</strain>
    </source>
</reference>
<dbReference type="EMBL" id="BARW01025429">
    <property type="protein sequence ID" value="GAJ08471.1"/>
    <property type="molecule type" value="Genomic_DNA"/>
</dbReference>
<evidence type="ECO:0000313" key="1">
    <source>
        <dbReference type="EMBL" id="GAJ08471.1"/>
    </source>
</evidence>
<feature type="non-terminal residue" evidence="1">
    <location>
        <position position="260"/>
    </location>
</feature>
<accession>X1V7H5</accession>
<name>X1V7H5_9ZZZZ</name>
<proteinExistence type="predicted"/>
<sequence length="260" mass="29804">TLDLLISDWSSYSQERSDIVSYIDGLQSVGSHTGFYNDNEPLFDSLLEIEPNQFGSFYAIKTLETFGSNYINVIDMDRFHQDLNDLYYPEDFYFDISSVAWFTNYTNIVATAINLELSDITGFTGFDRARVIDFIIDNRNALGGWDASTTIKYHELIDTFQIVRSLANTGAISELTLSVRNEIVSFIQLFFQYNGYSLLSDDYTSIELIQAVISSYDYFDRIADLDIQGLYNLLEGSTQYMGGKYYFFACTKRVQNIPSF</sequence>
<organism evidence="1">
    <name type="scientific">marine sediment metagenome</name>
    <dbReference type="NCBI Taxonomy" id="412755"/>
    <lineage>
        <taxon>unclassified sequences</taxon>
        <taxon>metagenomes</taxon>
        <taxon>ecological metagenomes</taxon>
    </lineage>
</organism>
<protein>
    <submittedName>
        <fullName evidence="1">Uncharacterized protein</fullName>
    </submittedName>
</protein>
<gene>
    <name evidence="1" type="ORF">S12H4_41685</name>
</gene>
<feature type="non-terminal residue" evidence="1">
    <location>
        <position position="1"/>
    </location>
</feature>
<dbReference type="AlphaFoldDB" id="X1V7H5"/>